<feature type="domain" description="PII-uridylyltransferase/Glutamine-synthetase adenylyltransferase" evidence="9">
    <location>
        <begin position="314"/>
        <end position="452"/>
    </location>
</feature>
<dbReference type="EC" id="2.7.7.89" evidence="7"/>
<dbReference type="GO" id="GO:0000820">
    <property type="term" value="P:regulation of glutamine family amino acid metabolic process"/>
    <property type="evidence" value="ECO:0007669"/>
    <property type="project" value="UniProtKB-UniRule"/>
</dbReference>
<dbReference type="Gene3D" id="1.20.120.330">
    <property type="entry name" value="Nucleotidyltransferases domain 2"/>
    <property type="match status" value="2"/>
</dbReference>
<reference evidence="10 11" key="1">
    <citation type="submission" date="2015-06" db="EMBL/GenBank/DDBJ databases">
        <title>Marinobacter subterrani, a genetically tractable neutrophilic iron-oxidizing strain isolated from the Soudan Iron Mine.</title>
        <authorList>
            <person name="Bonis B.M."/>
            <person name="Gralnick J.A."/>
        </authorList>
    </citation>
    <scope>NUCLEOTIDE SEQUENCE [LARGE SCALE GENOMIC DNA]</scope>
    <source>
        <strain evidence="10 11">JG233</strain>
    </source>
</reference>
<evidence type="ECO:0000256" key="1">
    <source>
        <dbReference type="ARBA" id="ARBA00022679"/>
    </source>
</evidence>
<feature type="domain" description="Glutamate-ammonia ligase adenylyltransferase repeated" evidence="8">
    <location>
        <begin position="44"/>
        <end position="290"/>
    </location>
</feature>
<dbReference type="Gene3D" id="1.20.120.1510">
    <property type="match status" value="1"/>
</dbReference>
<dbReference type="NCBIfam" id="NF008292">
    <property type="entry name" value="PRK11072.1"/>
    <property type="match status" value="1"/>
</dbReference>
<dbReference type="PATRIC" id="fig|1658765.3.peg.4030"/>
<feature type="domain" description="Glutamate-ammonia ligase adenylyltransferase repeated" evidence="8">
    <location>
        <begin position="571"/>
        <end position="821"/>
    </location>
</feature>
<comment type="caution">
    <text evidence="10">The sequence shown here is derived from an EMBL/GenBank/DDBJ whole genome shotgun (WGS) entry which is preliminary data.</text>
</comment>
<dbReference type="OrthoDB" id="9759366at2"/>
<dbReference type="GO" id="GO:0005524">
    <property type="term" value="F:ATP binding"/>
    <property type="evidence" value="ECO:0007669"/>
    <property type="project" value="UniProtKB-UniRule"/>
</dbReference>
<evidence type="ECO:0000259" key="8">
    <source>
        <dbReference type="Pfam" id="PF03710"/>
    </source>
</evidence>
<evidence type="ECO:0000313" key="11">
    <source>
        <dbReference type="Proteomes" id="UP000036102"/>
    </source>
</evidence>
<evidence type="ECO:0000256" key="2">
    <source>
        <dbReference type="ARBA" id="ARBA00022695"/>
    </source>
</evidence>
<keyword evidence="1 7" id="KW-0808">Transferase</keyword>
<evidence type="ECO:0000256" key="4">
    <source>
        <dbReference type="ARBA" id="ARBA00022840"/>
    </source>
</evidence>
<dbReference type="CDD" id="cd05401">
    <property type="entry name" value="NT_GlnE_GlnD_like"/>
    <property type="match status" value="2"/>
</dbReference>
<keyword evidence="2 7" id="KW-0548">Nucleotidyltransferase</keyword>
<dbReference type="EMBL" id="LFBU01000002">
    <property type="protein sequence ID" value="KMQ73554.1"/>
    <property type="molecule type" value="Genomic_DNA"/>
</dbReference>
<dbReference type="RefSeq" id="WP_048497787.1">
    <property type="nucleotide sequence ID" value="NZ_LFBU01000002.1"/>
</dbReference>
<dbReference type="SUPFAM" id="SSF81301">
    <property type="entry name" value="Nucleotidyltransferase"/>
    <property type="match status" value="2"/>
</dbReference>
<comment type="catalytic activity">
    <reaction evidence="7">
        <text>[glutamine synthetase]-O(4)-(5'-adenylyl)-L-tyrosine + phosphate = [glutamine synthetase]-L-tyrosine + ADP</text>
        <dbReference type="Rhea" id="RHEA:43716"/>
        <dbReference type="Rhea" id="RHEA-COMP:10660"/>
        <dbReference type="Rhea" id="RHEA-COMP:10661"/>
        <dbReference type="ChEBI" id="CHEBI:43474"/>
        <dbReference type="ChEBI" id="CHEBI:46858"/>
        <dbReference type="ChEBI" id="CHEBI:83624"/>
        <dbReference type="ChEBI" id="CHEBI:456216"/>
        <dbReference type="EC" id="2.7.7.89"/>
    </reaction>
</comment>
<evidence type="ECO:0000256" key="6">
    <source>
        <dbReference type="ARBA" id="ARBA00023268"/>
    </source>
</evidence>
<evidence type="ECO:0000256" key="7">
    <source>
        <dbReference type="HAMAP-Rule" id="MF_00802"/>
    </source>
</evidence>
<keyword evidence="4 7" id="KW-0067">ATP-binding</keyword>
<evidence type="ECO:0000256" key="5">
    <source>
        <dbReference type="ARBA" id="ARBA00022842"/>
    </source>
</evidence>
<protein>
    <recommendedName>
        <fullName evidence="7">Bifunctional glutamine synthetase adenylyltransferase/adenylyl-removing enzyme</fullName>
    </recommendedName>
    <alternativeName>
        <fullName evidence="7">ATP:glutamine synthetase adenylyltransferase</fullName>
    </alternativeName>
    <alternativeName>
        <fullName evidence="7">ATase</fullName>
    </alternativeName>
    <domain>
        <recommendedName>
            <fullName evidence="7">Glutamine synthetase adenylyl-L-tyrosine phosphorylase</fullName>
            <ecNumber evidence="7">2.7.7.89</ecNumber>
        </recommendedName>
        <alternativeName>
            <fullName evidence="7">Adenylyl removase</fullName>
            <shortName evidence="7">AR</shortName>
            <shortName evidence="7">AT-N</shortName>
        </alternativeName>
    </domain>
    <domain>
        <recommendedName>
            <fullName evidence="7">Glutamine synthetase adenylyl transferase</fullName>
            <ecNumber evidence="7">2.7.7.42</ecNumber>
        </recommendedName>
        <alternativeName>
            <fullName evidence="7">Adenylyl transferase</fullName>
            <shortName evidence="7">AT</shortName>
            <shortName evidence="7">AT-C</shortName>
        </alternativeName>
    </domain>
</protein>
<dbReference type="FunFam" id="3.30.460.10:FF:000009">
    <property type="entry name" value="Bifunctional glutamine synthetase adenylyltransferase/adenylyl-removing enzyme"/>
    <property type="match status" value="2"/>
</dbReference>
<dbReference type="AlphaFoldDB" id="A0A0J7J6G3"/>
<evidence type="ECO:0000313" key="10">
    <source>
        <dbReference type="EMBL" id="KMQ73554.1"/>
    </source>
</evidence>
<evidence type="ECO:0000259" key="9">
    <source>
        <dbReference type="Pfam" id="PF08335"/>
    </source>
</evidence>
<dbReference type="Pfam" id="PF08335">
    <property type="entry name" value="GlnD_UR_UTase"/>
    <property type="match status" value="2"/>
</dbReference>
<dbReference type="GO" id="GO:0005829">
    <property type="term" value="C:cytosol"/>
    <property type="evidence" value="ECO:0007669"/>
    <property type="project" value="TreeGrafter"/>
</dbReference>
<organism evidence="10 11">
    <name type="scientific">Marinobacter subterrani</name>
    <dbReference type="NCBI Taxonomy" id="1658765"/>
    <lineage>
        <taxon>Bacteria</taxon>
        <taxon>Pseudomonadati</taxon>
        <taxon>Pseudomonadota</taxon>
        <taxon>Gammaproteobacteria</taxon>
        <taxon>Pseudomonadales</taxon>
        <taxon>Marinobacteraceae</taxon>
        <taxon>Marinobacter</taxon>
    </lineage>
</organism>
<evidence type="ECO:0000256" key="3">
    <source>
        <dbReference type="ARBA" id="ARBA00022741"/>
    </source>
</evidence>
<keyword evidence="3 7" id="KW-0547">Nucleotide-binding</keyword>
<dbReference type="InterPro" id="IPR005190">
    <property type="entry name" value="GlnE_rpt_dom"/>
</dbReference>
<dbReference type="GO" id="GO:0000287">
    <property type="term" value="F:magnesium ion binding"/>
    <property type="evidence" value="ECO:0007669"/>
    <property type="project" value="UniProtKB-UniRule"/>
</dbReference>
<gene>
    <name evidence="7" type="primary">glnE</name>
    <name evidence="10" type="ORF">Msub_20766</name>
</gene>
<dbReference type="FunFam" id="1.20.120.330:FF:000005">
    <property type="entry name" value="Bifunctional glutamine synthetase adenylyltransferase/adenylyl-removing enzyme"/>
    <property type="match status" value="1"/>
</dbReference>
<dbReference type="GO" id="GO:0008882">
    <property type="term" value="F:[glutamate-ammonia-ligase] adenylyltransferase activity"/>
    <property type="evidence" value="ECO:0007669"/>
    <property type="project" value="UniProtKB-UniRule"/>
</dbReference>
<comment type="cofactor">
    <cofactor evidence="7">
        <name>Mg(2+)</name>
        <dbReference type="ChEBI" id="CHEBI:18420"/>
    </cofactor>
</comment>
<proteinExistence type="inferred from homology"/>
<dbReference type="Gene3D" id="3.30.460.10">
    <property type="entry name" value="Beta Polymerase, domain 2"/>
    <property type="match status" value="2"/>
</dbReference>
<dbReference type="Pfam" id="PF03710">
    <property type="entry name" value="GlnE"/>
    <property type="match status" value="2"/>
</dbReference>
<feature type="region of interest" description="Adenylyl removase" evidence="7">
    <location>
        <begin position="1"/>
        <end position="457"/>
    </location>
</feature>
<keyword evidence="6 7" id="KW-0511">Multifunctional enzyme</keyword>
<dbReference type="EC" id="2.7.7.42" evidence="7"/>
<comment type="function">
    <text evidence="7">Involved in the regulation of glutamine synthetase GlnA, a key enzyme in the process to assimilate ammonia. When cellular nitrogen levels are high, the C-terminal adenylyl transferase (AT) inactivates GlnA by covalent transfer of an adenylyl group from ATP to specific tyrosine residue of GlnA, thus reducing its activity. Conversely, when nitrogen levels are low, the N-terminal adenylyl removase (AR) activates GlnA by removing the adenylyl group by phosphorolysis, increasing its activity. The regulatory region of GlnE binds the signal transduction protein PII (GlnB) which indicates the nitrogen status of the cell.</text>
</comment>
<dbReference type="Proteomes" id="UP000036102">
    <property type="component" value="Unassembled WGS sequence"/>
</dbReference>
<accession>A0A0J7J6G3</accession>
<dbReference type="SUPFAM" id="SSF81593">
    <property type="entry name" value="Nucleotidyltransferase substrate binding subunit/domain"/>
    <property type="match status" value="2"/>
</dbReference>
<feature type="region of interest" description="Adenylyl transferase" evidence="7">
    <location>
        <begin position="467"/>
        <end position="968"/>
    </location>
</feature>
<dbReference type="InterPro" id="IPR023057">
    <property type="entry name" value="GlnE"/>
</dbReference>
<dbReference type="HAMAP" id="MF_00802">
    <property type="entry name" value="GlnE"/>
    <property type="match status" value="1"/>
</dbReference>
<comment type="catalytic activity">
    <reaction evidence="7">
        <text>[glutamine synthetase]-L-tyrosine + ATP = [glutamine synthetase]-O(4)-(5'-adenylyl)-L-tyrosine + diphosphate</text>
        <dbReference type="Rhea" id="RHEA:18589"/>
        <dbReference type="Rhea" id="RHEA-COMP:10660"/>
        <dbReference type="Rhea" id="RHEA-COMP:10661"/>
        <dbReference type="ChEBI" id="CHEBI:30616"/>
        <dbReference type="ChEBI" id="CHEBI:33019"/>
        <dbReference type="ChEBI" id="CHEBI:46858"/>
        <dbReference type="ChEBI" id="CHEBI:83624"/>
        <dbReference type="EC" id="2.7.7.42"/>
    </reaction>
</comment>
<dbReference type="PANTHER" id="PTHR30621">
    <property type="entry name" value="GLUTAMINE SYNTHETASE ADENYLYLTRANSFERASE"/>
    <property type="match status" value="1"/>
</dbReference>
<keyword evidence="11" id="KW-1185">Reference proteome</keyword>
<feature type="domain" description="PII-uridylyltransferase/Glutamine-synthetase adenylyltransferase" evidence="9">
    <location>
        <begin position="865"/>
        <end position="935"/>
    </location>
</feature>
<name>A0A0J7J6G3_9GAMM</name>
<dbReference type="PANTHER" id="PTHR30621:SF0">
    <property type="entry name" value="BIFUNCTIONAL GLUTAMINE SYNTHETASE ADENYLYLTRANSFERASE_ADENYLYL-REMOVING ENZYME"/>
    <property type="match status" value="1"/>
</dbReference>
<dbReference type="GO" id="GO:0047388">
    <property type="term" value="F:[glutamine synthetase]-adenylyl-L-tyrosine phosphorylase activity"/>
    <property type="evidence" value="ECO:0007669"/>
    <property type="project" value="UniProtKB-EC"/>
</dbReference>
<sequence length="968" mass="110094">MSEPWHSLPKPLAEDVAACWQSVFPDDVPQWLICAPEMTESVVADALSRSLFLRQTLERHAEQVQALLESRLLTEPTTPEYLKSRWQAYLAEVDGEAALHSALRRFRRESQFRMIWRDLLRWADLAETMAATSAFAEICIDGALDWLYEDSCEQYGTPRGADPVTGNEVDQKMVVLGMGKLGGRELNVSSDIDLIFAFPSKGETQGGRRSMDNQQFFVRLGQRLIQALDQITADGFVFRVDMRLRPYGQSGALALSFAALETYYQDQGRDWERYAMVKARVVAGDQRTGQVLMDSLRPFVYRKYIDFSAFESLRSMKAMISREVRRKGLENNIKLGSGGIREIEFVVQAFQLIRGGRDRELQQRELLVILKELEALELLPSPVVTELREAYVFLRNLEHALQGMEDKQTQLLPEDELSRARVAMIMGFDHWQACEEALREHRERVATHFANIIATEEGEDEGPASLDEGWFELWLAEMDESAAVDWLSSRGFENPEASHAELVELRESRTAQTLQTQGRKRLNQFMPMLLEALTQVSNPSETLSRVLQLVEAILRRTAYMVLLLENPGACTQLVRLCSDSPWIARQLAETPLLLDELLNAESLYSPPAKAELQDDLRQQMLRIPFEDLEEQMESLRHFKKAHILRVAASELKGTLPLMKVSDYLTWIAEVVLDHVVDVAFANLVGRHGHPQRADGSACETDFAIIGYGKLGGIELGYTSDLDLVFVHNADPELTTDGEKPIDNAVFYTRLGQRIVHILNTQTPSGQLYEVDMRLRPSGNSGLLVSTLQAFEKYQREDAWTWEHQALARARGVAGCSETLEGFESIRHDILCQQRDRDKLRQDVVGMREKMRASLGTPESRQADVFHIKHDTGGIIDIEFIVQYLMLAWCSEHPELTQWSDNIRQMEELGRAGVMAVEDAEKLRETFIALRSTIHRRALQNLNSQVEGSAFPGERDYIRAMWKKVMIDA</sequence>
<dbReference type="STRING" id="1658765.Msub_20766"/>
<dbReference type="InterPro" id="IPR013546">
    <property type="entry name" value="PII_UdlTrfase/GS_AdlTrfase"/>
</dbReference>
<comment type="similarity">
    <text evidence="7">Belongs to the GlnE family.</text>
</comment>
<keyword evidence="5 7" id="KW-0460">Magnesium</keyword>
<dbReference type="InterPro" id="IPR043519">
    <property type="entry name" value="NT_sf"/>
</dbReference>